<dbReference type="Proteomes" id="UP000274429">
    <property type="component" value="Unassembled WGS sequence"/>
</dbReference>
<reference evidence="4" key="1">
    <citation type="submission" date="2017-02" db="UniProtKB">
        <authorList>
            <consortium name="WormBaseParasite"/>
        </authorList>
    </citation>
    <scope>IDENTIFICATION</scope>
</reference>
<dbReference type="GO" id="GO:0045202">
    <property type="term" value="C:synapse"/>
    <property type="evidence" value="ECO:0007669"/>
    <property type="project" value="GOC"/>
</dbReference>
<keyword evidence="1" id="KW-0175">Coiled coil</keyword>
<dbReference type="EMBL" id="UYWX01020711">
    <property type="protein sequence ID" value="VDM33941.1"/>
    <property type="molecule type" value="Genomic_DNA"/>
</dbReference>
<evidence type="ECO:0000313" key="2">
    <source>
        <dbReference type="EMBL" id="VDM33941.1"/>
    </source>
</evidence>
<reference evidence="2 3" key="2">
    <citation type="submission" date="2018-11" db="EMBL/GenBank/DDBJ databases">
        <authorList>
            <consortium name="Pathogen Informatics"/>
        </authorList>
    </citation>
    <scope>NUCLEOTIDE SEQUENCE [LARGE SCALE GENOMIC DNA]</scope>
</reference>
<gene>
    <name evidence="2" type="ORF">TTAC_LOCUS9196</name>
</gene>
<accession>A0A0R3X6R6</accession>
<protein>
    <submittedName>
        <fullName evidence="4">Fibronectin type-III domain-containing protein</fullName>
    </submittedName>
</protein>
<dbReference type="OrthoDB" id="4158657at2759"/>
<name>A0A0R3X6R6_HYDTA</name>
<dbReference type="WBParaSite" id="TTAC_0000921101-mRNA-1">
    <property type="protein sequence ID" value="TTAC_0000921101-mRNA-1"/>
    <property type="gene ID" value="TTAC_0000921101"/>
</dbReference>
<feature type="coiled-coil region" evidence="1">
    <location>
        <begin position="61"/>
        <end position="88"/>
    </location>
</feature>
<feature type="coiled-coil region" evidence="1">
    <location>
        <begin position="1"/>
        <end position="28"/>
    </location>
</feature>
<evidence type="ECO:0000313" key="4">
    <source>
        <dbReference type="WBParaSite" id="TTAC_0000921101-mRNA-1"/>
    </source>
</evidence>
<dbReference type="InterPro" id="IPR013783">
    <property type="entry name" value="Ig-like_fold"/>
</dbReference>
<dbReference type="InterPro" id="IPR040325">
    <property type="entry name" value="RIMBP1/2/3"/>
</dbReference>
<dbReference type="GO" id="GO:0007274">
    <property type="term" value="P:neuromuscular synaptic transmission"/>
    <property type="evidence" value="ECO:0007669"/>
    <property type="project" value="TreeGrafter"/>
</dbReference>
<dbReference type="AlphaFoldDB" id="A0A0R3X6R6"/>
<dbReference type="PANTHER" id="PTHR14234:SF19">
    <property type="entry name" value="RIM-BINDING PROTEIN, ISOFORM F"/>
    <property type="match status" value="1"/>
</dbReference>
<dbReference type="STRING" id="6205.A0A0R3X6R6"/>
<proteinExistence type="predicted"/>
<dbReference type="PANTHER" id="PTHR14234">
    <property type="entry name" value="RIM BINDING PROTEIN-RELATED"/>
    <property type="match status" value="1"/>
</dbReference>
<dbReference type="Gene3D" id="2.60.40.10">
    <property type="entry name" value="Immunoglobulins"/>
    <property type="match status" value="1"/>
</dbReference>
<evidence type="ECO:0000256" key="1">
    <source>
        <dbReference type="SAM" id="Coils"/>
    </source>
</evidence>
<evidence type="ECO:0000313" key="3">
    <source>
        <dbReference type="Proteomes" id="UP000274429"/>
    </source>
</evidence>
<keyword evidence="3" id="KW-1185">Reference proteome</keyword>
<organism evidence="4">
    <name type="scientific">Hydatigena taeniaeformis</name>
    <name type="common">Feline tapeworm</name>
    <name type="synonym">Taenia taeniaeformis</name>
    <dbReference type="NCBI Taxonomy" id="6205"/>
    <lineage>
        <taxon>Eukaryota</taxon>
        <taxon>Metazoa</taxon>
        <taxon>Spiralia</taxon>
        <taxon>Lophotrochozoa</taxon>
        <taxon>Platyhelminthes</taxon>
        <taxon>Cestoda</taxon>
        <taxon>Eucestoda</taxon>
        <taxon>Cyclophyllidea</taxon>
        <taxon>Taeniidae</taxon>
        <taxon>Hydatigera</taxon>
    </lineage>
</organism>
<sequence>MENLLKELQKTSERRQQLTFENSEIKAQITDKIGQLSRSLESSSPTESHFEVEFPEHAPGVAELKEAIENLKTRLRESERRCALESLRYEELLLELESSRMRQKYESIELTGGVHPSASVTPTAPPNGLEYALPKKGTVSTDTTTFKHSCPEFVDDRPNNVWCCSKVENFQTDGERDLSRRVPAPRGIALEKQLTHSVIVSWKPPGFLENEEEEEVTAYHVYADGQFRNSVGGHEKCRALVENVDSSKVNGLILAVCK</sequence>